<keyword evidence="1" id="KW-0732">Signal</keyword>
<name>F3KU33_9BURK</name>
<dbReference type="PANTHER" id="PTHR42951">
    <property type="entry name" value="METALLO-BETA-LACTAMASE DOMAIN-CONTAINING"/>
    <property type="match status" value="1"/>
</dbReference>
<comment type="caution">
    <text evidence="3">The sequence shown here is derived from an EMBL/GenBank/DDBJ whole genome shotgun (WGS) entry which is preliminary data.</text>
</comment>
<dbReference type="InterPro" id="IPR001279">
    <property type="entry name" value="Metallo-B-lactamas"/>
</dbReference>
<dbReference type="CDD" id="cd07739">
    <property type="entry name" value="metallo-hydrolase-like_MBL-fold"/>
    <property type="match status" value="1"/>
</dbReference>
<evidence type="ECO:0000313" key="3">
    <source>
        <dbReference type="EMBL" id="EGI76716.1"/>
    </source>
</evidence>
<dbReference type="InterPro" id="IPR036866">
    <property type="entry name" value="RibonucZ/Hydroxyglut_hydro"/>
</dbReference>
<dbReference type="InterPro" id="IPR050855">
    <property type="entry name" value="NDM-1-like"/>
</dbReference>
<dbReference type="OrthoDB" id="5293495at2"/>
<evidence type="ECO:0000313" key="4">
    <source>
        <dbReference type="Proteomes" id="UP000016368"/>
    </source>
</evidence>
<sequence>MTTFKPLTLALMPALLTLGVVAQDAAAQAAPPLTVQVYNADAGSFHVNAVLVAGKTDAVLLDTGFTRADALRIAAMVLDSKKTLKTIYISQADPDYYFGIDVLKQAFPDAKVVTTAPTLKKIEATLSTKLQVWGPRMGANAPKAVPLPEVLQGNTLTLEGQTLEIRGLDDSLPHRSYVWIPSIKTIAGGVNVYAGLHLWTADAQTVQERSDWSKKLGAMAALQPAVVIPGHSLPGQKQDASLLGWSQAYLARFDQELPKAANSAALIDSMKRAYPEAGLGIALDIGAKVNKGEMKW</sequence>
<protein>
    <submittedName>
        <fullName evidence="3">Beta-lactamase domain-containing protein</fullName>
    </submittedName>
</protein>
<dbReference type="STRING" id="887062.HGR_09825"/>
<dbReference type="Pfam" id="PF00753">
    <property type="entry name" value="Lactamase_B"/>
    <property type="match status" value="1"/>
</dbReference>
<reference evidence="3 4" key="1">
    <citation type="journal article" date="2011" name="EMBO J.">
        <title>Structural diversity of bacterial flagellar motors.</title>
        <authorList>
            <person name="Chen S."/>
            <person name="Beeby M."/>
            <person name="Murphy G.E."/>
            <person name="Leadbetter J.R."/>
            <person name="Hendrixson D.R."/>
            <person name="Briegel A."/>
            <person name="Li Z."/>
            <person name="Shi J."/>
            <person name="Tocheva E.I."/>
            <person name="Muller A."/>
            <person name="Dobro M.J."/>
            <person name="Jensen G.J."/>
        </authorList>
    </citation>
    <scope>NUCLEOTIDE SEQUENCE [LARGE SCALE GENOMIC DNA]</scope>
    <source>
        <strain evidence="3 4">ATCC 19624</strain>
    </source>
</reference>
<gene>
    <name evidence="3" type="ORF">HGR_09825</name>
</gene>
<organism evidence="3 4">
    <name type="scientific">Hylemonella gracilis ATCC 19624</name>
    <dbReference type="NCBI Taxonomy" id="887062"/>
    <lineage>
        <taxon>Bacteria</taxon>
        <taxon>Pseudomonadati</taxon>
        <taxon>Pseudomonadota</taxon>
        <taxon>Betaproteobacteria</taxon>
        <taxon>Burkholderiales</taxon>
        <taxon>Comamonadaceae</taxon>
        <taxon>Hylemonella</taxon>
    </lineage>
</organism>
<dbReference type="EMBL" id="AEGR01000059">
    <property type="protein sequence ID" value="EGI76716.1"/>
    <property type="molecule type" value="Genomic_DNA"/>
</dbReference>
<dbReference type="Gene3D" id="3.60.15.10">
    <property type="entry name" value="Ribonuclease Z/Hydroxyacylglutathione hydrolase-like"/>
    <property type="match status" value="1"/>
</dbReference>
<dbReference type="SUPFAM" id="SSF56281">
    <property type="entry name" value="Metallo-hydrolase/oxidoreductase"/>
    <property type="match status" value="1"/>
</dbReference>
<keyword evidence="4" id="KW-1185">Reference proteome</keyword>
<dbReference type="Proteomes" id="UP000016368">
    <property type="component" value="Unassembled WGS sequence"/>
</dbReference>
<dbReference type="eggNOG" id="COG0491">
    <property type="taxonomic scope" value="Bacteria"/>
</dbReference>
<evidence type="ECO:0000256" key="1">
    <source>
        <dbReference type="SAM" id="SignalP"/>
    </source>
</evidence>
<dbReference type="AlphaFoldDB" id="F3KU33"/>
<accession>F3KU33</accession>
<dbReference type="PANTHER" id="PTHR42951:SF14">
    <property type="entry name" value="METALLO-BETA-LACTAMASE SUPERFAMILY PROTEIN"/>
    <property type="match status" value="1"/>
</dbReference>
<evidence type="ECO:0000259" key="2">
    <source>
        <dbReference type="SMART" id="SM00849"/>
    </source>
</evidence>
<feature type="chain" id="PRO_5003296922" evidence="1">
    <location>
        <begin position="23"/>
        <end position="296"/>
    </location>
</feature>
<proteinExistence type="predicted"/>
<dbReference type="SMART" id="SM00849">
    <property type="entry name" value="Lactamase_B"/>
    <property type="match status" value="1"/>
</dbReference>
<feature type="signal peptide" evidence="1">
    <location>
        <begin position="1"/>
        <end position="22"/>
    </location>
</feature>
<dbReference type="RefSeq" id="WP_006298031.1">
    <property type="nucleotide sequence ID" value="NZ_AEGR01000059.1"/>
</dbReference>
<feature type="domain" description="Metallo-beta-lactamase" evidence="2">
    <location>
        <begin position="46"/>
        <end position="231"/>
    </location>
</feature>